<keyword evidence="5" id="KW-1185">Reference proteome</keyword>
<comment type="caution">
    <text evidence="4">The sequence shown here is derived from an EMBL/GenBank/DDBJ whole genome shotgun (WGS) entry which is preliminary data.</text>
</comment>
<evidence type="ECO:0000256" key="1">
    <source>
        <dbReference type="ARBA" id="ARBA00022603"/>
    </source>
</evidence>
<protein>
    <submittedName>
        <fullName evidence="4">SAM-dependent methyltransferase</fullName>
    </submittedName>
</protein>
<proteinExistence type="predicted"/>
<dbReference type="GO" id="GO:0009312">
    <property type="term" value="P:oligosaccharide biosynthetic process"/>
    <property type="evidence" value="ECO:0007669"/>
    <property type="project" value="InterPro"/>
</dbReference>
<dbReference type="Gene3D" id="3.40.50.150">
    <property type="entry name" value="Vaccinia Virus protein VP39"/>
    <property type="match status" value="1"/>
</dbReference>
<dbReference type="AlphaFoldDB" id="A0A2C9ZK27"/>
<dbReference type="GO" id="GO:0008757">
    <property type="term" value="F:S-adenosylmethionine-dependent methyltransferase activity"/>
    <property type="evidence" value="ECO:0007669"/>
    <property type="project" value="InterPro"/>
</dbReference>
<dbReference type="CDD" id="cd02440">
    <property type="entry name" value="AdoMet_MTases"/>
    <property type="match status" value="1"/>
</dbReference>
<evidence type="ECO:0000256" key="3">
    <source>
        <dbReference type="ARBA" id="ARBA00022691"/>
    </source>
</evidence>
<dbReference type="SUPFAM" id="SSF53335">
    <property type="entry name" value="S-adenosyl-L-methionine-dependent methyltransferases"/>
    <property type="match status" value="1"/>
</dbReference>
<dbReference type="InterPro" id="IPR029063">
    <property type="entry name" value="SAM-dependent_MTases_sf"/>
</dbReference>
<dbReference type="GO" id="GO:0032259">
    <property type="term" value="P:methylation"/>
    <property type="evidence" value="ECO:0007669"/>
    <property type="project" value="UniProtKB-KW"/>
</dbReference>
<sequence>MTDDSSTTGGGGRQSLPDSYFHDMYRSSDDPWGFATRWYERRKYALTLAALSSPRYGSAFEPGCSIGVLSAELATRTDHLLCTDVSPRAVELARRRLDGHDSVDVRVGDIVSDWPSGRFDLIVLSEVLYYLDDADLDAVIARLPDSLTPTGEVLAVHWRWRVEEYPRTGDEVHDALRSSPLHPSASYSDTDFCIDVMSSSSTGSVAQREGLVSAEPAHGTA</sequence>
<dbReference type="STRING" id="417102.CA982_00345"/>
<name>A0A2C9ZK27_9ACTN</name>
<dbReference type="Pfam" id="PF05401">
    <property type="entry name" value="NodS"/>
    <property type="match status" value="1"/>
</dbReference>
<dbReference type="RefSeq" id="WP_086533604.1">
    <property type="nucleotide sequence ID" value="NZ_NGFO01000001.1"/>
</dbReference>
<gene>
    <name evidence="4" type="ORF">CA982_00345</name>
</gene>
<organism evidence="4 5">
    <name type="scientific">Gordonia lacunae</name>
    <dbReference type="NCBI Taxonomy" id="417102"/>
    <lineage>
        <taxon>Bacteria</taxon>
        <taxon>Bacillati</taxon>
        <taxon>Actinomycetota</taxon>
        <taxon>Actinomycetes</taxon>
        <taxon>Mycobacteriales</taxon>
        <taxon>Gordoniaceae</taxon>
        <taxon>Gordonia</taxon>
    </lineage>
</organism>
<evidence type="ECO:0000313" key="5">
    <source>
        <dbReference type="Proteomes" id="UP000194632"/>
    </source>
</evidence>
<reference evidence="4 5" key="1">
    <citation type="submission" date="2017-05" db="EMBL/GenBank/DDBJ databases">
        <title>Biotechnological potential of actinobacteria isolated from South African environments.</title>
        <authorList>
            <person name="Le Roes-Hill M."/>
            <person name="Prins A."/>
            <person name="Durrell K.A."/>
        </authorList>
    </citation>
    <scope>NUCLEOTIDE SEQUENCE [LARGE SCALE GENOMIC DNA]</scope>
    <source>
        <strain evidence="4">BS2</strain>
    </source>
</reference>
<evidence type="ECO:0000256" key="2">
    <source>
        <dbReference type="ARBA" id="ARBA00022679"/>
    </source>
</evidence>
<dbReference type="Proteomes" id="UP000194632">
    <property type="component" value="Unassembled WGS sequence"/>
</dbReference>
<evidence type="ECO:0000313" key="4">
    <source>
        <dbReference type="EMBL" id="OUC81100.1"/>
    </source>
</evidence>
<keyword evidence="2 4" id="KW-0808">Transferase</keyword>
<dbReference type="PANTHER" id="PTHR43464">
    <property type="entry name" value="METHYLTRANSFERASE"/>
    <property type="match status" value="1"/>
</dbReference>
<dbReference type="EMBL" id="NGFO01000001">
    <property type="protein sequence ID" value="OUC81100.1"/>
    <property type="molecule type" value="Genomic_DNA"/>
</dbReference>
<keyword evidence="1 4" id="KW-0489">Methyltransferase</keyword>
<keyword evidence="3" id="KW-0949">S-adenosyl-L-methionine</keyword>
<dbReference type="PANTHER" id="PTHR43464:SF19">
    <property type="entry name" value="UBIQUINONE BIOSYNTHESIS O-METHYLTRANSFERASE, MITOCHONDRIAL"/>
    <property type="match status" value="1"/>
</dbReference>
<accession>A0A2C9ZK27</accession>
<dbReference type="OrthoDB" id="116799at2"/>
<dbReference type="InterPro" id="IPR008715">
    <property type="entry name" value="SAM-MeTfrase_NodS-like"/>
</dbReference>